<evidence type="ECO:0000259" key="6">
    <source>
        <dbReference type="Pfam" id="PF25151"/>
    </source>
</evidence>
<reference evidence="7 9" key="2">
    <citation type="submission" date="2018-11" db="EMBL/GenBank/DDBJ databases">
        <authorList>
            <consortium name="Pathogen Informatics"/>
        </authorList>
    </citation>
    <scope>NUCLEOTIDE SEQUENCE [LARGE SCALE GENOMIC DNA]</scope>
</reference>
<evidence type="ECO:0000313" key="7">
    <source>
        <dbReference type="EMBL" id="VDN57649.1"/>
    </source>
</evidence>
<dbReference type="Proteomes" id="UP000274756">
    <property type="component" value="Unassembled WGS sequence"/>
</dbReference>
<dbReference type="Pfam" id="PF25151">
    <property type="entry name" value="TPR_Trm732_C"/>
    <property type="match status" value="1"/>
</dbReference>
<feature type="domain" description="tRNA (32-2'-O)-methyltransferase regulator THADA-like TPR repeats region" evidence="5">
    <location>
        <begin position="108"/>
        <end position="253"/>
    </location>
</feature>
<dbReference type="Pfam" id="PF25150">
    <property type="entry name" value="TPR_Trm732"/>
    <property type="match status" value="1"/>
</dbReference>
<dbReference type="InterPro" id="IPR016024">
    <property type="entry name" value="ARM-type_fold"/>
</dbReference>
<dbReference type="InterPro" id="IPR056842">
    <property type="entry name" value="THADA-like_TPR_C"/>
</dbReference>
<feature type="domain" description="DUF2428" evidence="4">
    <location>
        <begin position="569"/>
        <end position="738"/>
    </location>
</feature>
<organism evidence="8 10">
    <name type="scientific">Dracunculus medinensis</name>
    <name type="common">Guinea worm</name>
    <dbReference type="NCBI Taxonomy" id="318479"/>
    <lineage>
        <taxon>Eukaryota</taxon>
        <taxon>Metazoa</taxon>
        <taxon>Ecdysozoa</taxon>
        <taxon>Nematoda</taxon>
        <taxon>Chromadorea</taxon>
        <taxon>Rhabditida</taxon>
        <taxon>Spirurina</taxon>
        <taxon>Dracunculoidea</taxon>
        <taxon>Dracunculidae</taxon>
        <taxon>Dracunculus</taxon>
    </lineage>
</organism>
<evidence type="ECO:0000256" key="2">
    <source>
        <dbReference type="ARBA" id="ARBA00022694"/>
    </source>
</evidence>
<evidence type="ECO:0000259" key="4">
    <source>
        <dbReference type="Pfam" id="PF10350"/>
    </source>
</evidence>
<dbReference type="AlphaFoldDB" id="A0A158Q3Z1"/>
<dbReference type="WBParaSite" id="DME_0000361701-mRNA-1">
    <property type="protein sequence ID" value="DME_0000361701-mRNA-1"/>
    <property type="gene ID" value="DME_0000361701"/>
</dbReference>
<evidence type="ECO:0000256" key="3">
    <source>
        <dbReference type="ARBA" id="ARBA00035698"/>
    </source>
</evidence>
<dbReference type="GO" id="GO:0005829">
    <property type="term" value="C:cytosol"/>
    <property type="evidence" value="ECO:0007669"/>
    <property type="project" value="TreeGrafter"/>
</dbReference>
<dbReference type="STRING" id="318479.A0A158Q3Z1"/>
<keyword evidence="2" id="KW-0819">tRNA processing</keyword>
<dbReference type="PANTHER" id="PTHR14387:SF7">
    <property type="entry name" value="THYROID ADENOMA-ASSOCIATED PROTEIN"/>
    <property type="match status" value="1"/>
</dbReference>
<protein>
    <recommendedName>
        <fullName evidence="3">tRNA (32-2'-O)-methyltransferase regulator THADA</fullName>
    </recommendedName>
</protein>
<reference evidence="10" key="1">
    <citation type="submission" date="2016-04" db="UniProtKB">
        <authorList>
            <consortium name="WormBaseParasite"/>
        </authorList>
    </citation>
    <scope>IDENTIFICATION</scope>
</reference>
<accession>A0A158Q3Z1</accession>
<dbReference type="GO" id="GO:0030488">
    <property type="term" value="P:tRNA methylation"/>
    <property type="evidence" value="ECO:0007669"/>
    <property type="project" value="TreeGrafter"/>
</dbReference>
<proteinExistence type="inferred from homology"/>
<keyword evidence="9" id="KW-1185">Reference proteome</keyword>
<comment type="similarity">
    <text evidence="1">Belongs to the THADA family.</text>
</comment>
<gene>
    <name evidence="7" type="ORF">DME_LOCUS7622</name>
</gene>
<name>A0A158Q3Z1_DRAME</name>
<dbReference type="InterPro" id="IPR051954">
    <property type="entry name" value="tRNA_methyltransferase_THADA"/>
</dbReference>
<dbReference type="InterPro" id="IPR019442">
    <property type="entry name" value="THADA/TRM732_DUF2428"/>
</dbReference>
<dbReference type="Proteomes" id="UP000038040">
    <property type="component" value="Unplaced"/>
</dbReference>
<evidence type="ECO:0000256" key="1">
    <source>
        <dbReference type="ARBA" id="ARBA00010409"/>
    </source>
</evidence>
<evidence type="ECO:0000313" key="8">
    <source>
        <dbReference type="Proteomes" id="UP000038040"/>
    </source>
</evidence>
<sequence>MRHFGGIFGKFPEEIVQKFYGLISSPSVVNTFHVVYSSVWYLVLALAPFISYLLSSSIPFSLWITFNGLAYDALSDIYTVIVCELIAFDLSSNLGDISRCDLHVKLLKSVLLSTCFEIRNGAFQKLIPALQRDNQLIHWILHEFAPSLSGCEKPDETLLKAQLLLAKLCVKNQRFVGKYLSWNSFISRNTVIYALMHSKLELRLGAWNLITDHPKPTFKIAIDEVDLFKAFLASNFCEQSPAARQIILTGLKKASLPLPCFFQSYHFQSEILIGFSFYMNLTTLLVRIREITNSSVKSCTKLGEFECYAGFIEWLSRICFDSLQPGAKFNRRLLALQFISCIFKEPFLWIPGKEMFFQTILPRISPNSSMISCLINCLNDSFELCQDIAFDLLTSCDFVTDINLVDFLEDTKKLLFSIRFVNTLVCGYRLRYFVYKVPSEFCGIFDFLLEITQVRLKLSKNDLVNIVTKEGQLHPILNAISVLINCEKWEDMSYERYQWWSTRLFDKLMPICIEISNLLAPVVHCLSPEGFIPCGLHVNLSHSFAFLSTDYDSDDFINSQNNGCQILLLPIPSFLTFEILHGIRDYFWSQLTECKHFGVIESAVNGFESLCKRMWVIEESKLNGNSIIEPEKWLFNILKIIRDNEACENLCLTRRSAGLPHLICSILRTEPSKRNSKSLEVALDFLLNIHNLPTDSKIHCINILRIIFLDCRLSKKMVDRAERSLALCIILFDSPQWSVRNSISQLFAVLIIRIFGVNRFAQQFYIHPKNRFSSLEFFNRYPSLFDIIHSQLLNSCGARFSVFALLTILSYLNPSNADNNPFPLSAFIFPTLNIMLKCKCEKLRQLGAAVLHSILTLELNLLIGCLTSISIQARSHIYCIISKNLSENWCNYNKAILADLSSQCKFNLDVTHLKLFLSGSAPSIFRPLGSLVARTLTGNSNTTEAYELKSLVLNNPYLRFELWRSISKHYEQIYLDEDYIEKAISDLSDANEDVLLHILNILVRIASGEFGEGDADLRGKLNSFYCWLSGKLFRRKTIQDLAYLLNIIISSTFSDYDWLVDSAGSESFESRLIAVRAITWLTKKENIDMNEVLRSSMILLQDEEQKIREMVAICISEFLGYSPLNSQIIIWIIAKSFPALAVQMDDATAVGEVQEERLFDACCSNSYAEKCLIGIDLLDDILVLL</sequence>
<dbReference type="EMBL" id="UYYG01001161">
    <property type="protein sequence ID" value="VDN57649.1"/>
    <property type="molecule type" value="Genomic_DNA"/>
</dbReference>
<evidence type="ECO:0000313" key="10">
    <source>
        <dbReference type="WBParaSite" id="DME_0000361701-mRNA-1"/>
    </source>
</evidence>
<evidence type="ECO:0000259" key="5">
    <source>
        <dbReference type="Pfam" id="PF25150"/>
    </source>
</evidence>
<dbReference type="InterPro" id="IPR056843">
    <property type="entry name" value="THADA-like_TPR"/>
</dbReference>
<evidence type="ECO:0000313" key="9">
    <source>
        <dbReference type="Proteomes" id="UP000274756"/>
    </source>
</evidence>
<feature type="domain" description="tRNA (32-2'-O)-methyltransferase regulator THADA-like C-terminal TPR repeats region" evidence="6">
    <location>
        <begin position="740"/>
        <end position="858"/>
    </location>
</feature>
<dbReference type="OrthoDB" id="73997at2759"/>
<dbReference type="PANTHER" id="PTHR14387">
    <property type="entry name" value="THADA/DEATH RECEPTOR INTERACTING PROTEIN"/>
    <property type="match status" value="1"/>
</dbReference>
<dbReference type="Pfam" id="PF10350">
    <property type="entry name" value="DUF2428"/>
    <property type="match status" value="1"/>
</dbReference>
<dbReference type="SUPFAM" id="SSF48371">
    <property type="entry name" value="ARM repeat"/>
    <property type="match status" value="1"/>
</dbReference>